<name>A0A1R1YGK2_9FUNG</name>
<keyword evidence="2" id="KW-1185">Reference proteome</keyword>
<gene>
    <name evidence="1" type="ORF">AYI70_g498</name>
</gene>
<comment type="caution">
    <text evidence="1">The sequence shown here is derived from an EMBL/GenBank/DDBJ whole genome shotgun (WGS) entry which is preliminary data.</text>
</comment>
<sequence>MDVDFKSYEAGDSELGLLEFKKLCGTAPFLAPPRSIEYFSENLVSLHQDQRPSASDLCAIRTKFSGRPKKTDSTNRMFSIAGDILSTELETWTPRRRPLCIIPKQEAGSMLQLLPGQQSAWTESLNQKWKIFDNPYFCLPCNLIDQVIQKVLCERFNMTLVIPMQKSAIWSPDLMAPSIIQPRLLQAATVILDPKSGKLSLPENKHRSFMACKISGVSSKRKVSAITLLTLSFPTNEVSVVDPGTILSSSAFQAGEHRTRYSLLFPLRK</sequence>
<dbReference type="EMBL" id="LSSN01000078">
    <property type="protein sequence ID" value="OMJ26013.1"/>
    <property type="molecule type" value="Genomic_DNA"/>
</dbReference>
<evidence type="ECO:0000313" key="1">
    <source>
        <dbReference type="EMBL" id="OMJ26013.1"/>
    </source>
</evidence>
<organism evidence="1 2">
    <name type="scientific">Smittium culicis</name>
    <dbReference type="NCBI Taxonomy" id="133412"/>
    <lineage>
        <taxon>Eukaryota</taxon>
        <taxon>Fungi</taxon>
        <taxon>Fungi incertae sedis</taxon>
        <taxon>Zoopagomycota</taxon>
        <taxon>Kickxellomycotina</taxon>
        <taxon>Harpellomycetes</taxon>
        <taxon>Harpellales</taxon>
        <taxon>Legeriomycetaceae</taxon>
        <taxon>Smittium</taxon>
    </lineage>
</organism>
<reference evidence="1 2" key="1">
    <citation type="submission" date="2017-01" db="EMBL/GenBank/DDBJ databases">
        <authorList>
            <person name="Mah S.A."/>
            <person name="Swanson W.J."/>
            <person name="Moy G.W."/>
            <person name="Vacquier V.D."/>
        </authorList>
    </citation>
    <scope>NUCLEOTIDE SEQUENCE [LARGE SCALE GENOMIC DNA]</scope>
    <source>
        <strain evidence="1 2">GSMNP</strain>
    </source>
</reference>
<protein>
    <submittedName>
        <fullName evidence="1">Uncharacterized protein</fullName>
    </submittedName>
</protein>
<accession>A0A1R1YGK2</accession>
<dbReference type="OrthoDB" id="10643568at2759"/>
<dbReference type="AlphaFoldDB" id="A0A1R1YGK2"/>
<evidence type="ECO:0000313" key="2">
    <source>
        <dbReference type="Proteomes" id="UP000187283"/>
    </source>
</evidence>
<proteinExistence type="predicted"/>
<dbReference type="Proteomes" id="UP000187283">
    <property type="component" value="Unassembled WGS sequence"/>
</dbReference>